<dbReference type="InterPro" id="IPR001623">
    <property type="entry name" value="DnaJ_domain"/>
</dbReference>
<evidence type="ECO:0000313" key="2">
    <source>
        <dbReference type="EMBL" id="PKA58746.1"/>
    </source>
</evidence>
<organism evidence="2 3">
    <name type="scientific">Apostasia shenzhenica</name>
    <dbReference type="NCBI Taxonomy" id="1088818"/>
    <lineage>
        <taxon>Eukaryota</taxon>
        <taxon>Viridiplantae</taxon>
        <taxon>Streptophyta</taxon>
        <taxon>Embryophyta</taxon>
        <taxon>Tracheophyta</taxon>
        <taxon>Spermatophyta</taxon>
        <taxon>Magnoliopsida</taxon>
        <taxon>Liliopsida</taxon>
        <taxon>Asparagales</taxon>
        <taxon>Orchidaceae</taxon>
        <taxon>Apostasioideae</taxon>
        <taxon>Apostasia</taxon>
    </lineage>
</organism>
<dbReference type="CDD" id="cd06257">
    <property type="entry name" value="DnaJ"/>
    <property type="match status" value="1"/>
</dbReference>
<dbReference type="EMBL" id="KZ451950">
    <property type="protein sequence ID" value="PKA58746.1"/>
    <property type="molecule type" value="Genomic_DNA"/>
</dbReference>
<feature type="transmembrane region" description="Helical" evidence="1">
    <location>
        <begin position="42"/>
        <end position="62"/>
    </location>
</feature>
<keyword evidence="1" id="KW-0472">Membrane</keyword>
<accession>A0A2I0ATC0</accession>
<dbReference type="SUPFAM" id="SSF46565">
    <property type="entry name" value="Chaperone J-domain"/>
    <property type="match status" value="1"/>
</dbReference>
<evidence type="ECO:0000313" key="3">
    <source>
        <dbReference type="Proteomes" id="UP000236161"/>
    </source>
</evidence>
<gene>
    <name evidence="2" type="ORF">AXF42_Ash000839</name>
</gene>
<keyword evidence="3" id="KW-1185">Reference proteome</keyword>
<keyword evidence="1" id="KW-1133">Transmembrane helix</keyword>
<sequence length="66" mass="7332">MGVERTSSGTEIRKAYRAFHKRCHPDIAGPACSTMFAPSSQILLPVLPTIGFFLNHIVFLLCEKLI</sequence>
<dbReference type="GO" id="GO:0005783">
    <property type="term" value="C:endoplasmic reticulum"/>
    <property type="evidence" value="ECO:0007669"/>
    <property type="project" value="UniProtKB-ARBA"/>
</dbReference>
<dbReference type="AlphaFoldDB" id="A0A2I0ATC0"/>
<proteinExistence type="predicted"/>
<evidence type="ECO:0008006" key="4">
    <source>
        <dbReference type="Google" id="ProtNLM"/>
    </source>
</evidence>
<name>A0A2I0ATC0_9ASPA</name>
<dbReference type="Gene3D" id="1.10.287.110">
    <property type="entry name" value="DnaJ domain"/>
    <property type="match status" value="1"/>
</dbReference>
<keyword evidence="1" id="KW-0812">Transmembrane</keyword>
<reference evidence="2 3" key="1">
    <citation type="journal article" date="2017" name="Nature">
        <title>The Apostasia genome and the evolution of orchids.</title>
        <authorList>
            <person name="Zhang G.Q."/>
            <person name="Liu K.W."/>
            <person name="Li Z."/>
            <person name="Lohaus R."/>
            <person name="Hsiao Y.Y."/>
            <person name="Niu S.C."/>
            <person name="Wang J.Y."/>
            <person name="Lin Y.C."/>
            <person name="Xu Q."/>
            <person name="Chen L.J."/>
            <person name="Yoshida K."/>
            <person name="Fujiwara S."/>
            <person name="Wang Z.W."/>
            <person name="Zhang Y.Q."/>
            <person name="Mitsuda N."/>
            <person name="Wang M."/>
            <person name="Liu G.H."/>
            <person name="Pecoraro L."/>
            <person name="Huang H.X."/>
            <person name="Xiao X.J."/>
            <person name="Lin M."/>
            <person name="Wu X.Y."/>
            <person name="Wu W.L."/>
            <person name="Chen Y.Y."/>
            <person name="Chang S.B."/>
            <person name="Sakamoto S."/>
            <person name="Ohme-Takagi M."/>
            <person name="Yagi M."/>
            <person name="Zeng S.J."/>
            <person name="Shen C.Y."/>
            <person name="Yeh C.M."/>
            <person name="Luo Y.B."/>
            <person name="Tsai W.C."/>
            <person name="Van de Peer Y."/>
            <person name="Liu Z.J."/>
        </authorList>
    </citation>
    <scope>NUCLEOTIDE SEQUENCE [LARGE SCALE GENOMIC DNA]</scope>
    <source>
        <strain evidence="3">cv. Shenzhen</strain>
        <tissue evidence="2">Stem</tissue>
    </source>
</reference>
<dbReference type="InterPro" id="IPR036869">
    <property type="entry name" value="J_dom_sf"/>
</dbReference>
<dbReference type="OrthoDB" id="376357at2759"/>
<evidence type="ECO:0000256" key="1">
    <source>
        <dbReference type="SAM" id="Phobius"/>
    </source>
</evidence>
<protein>
    <recommendedName>
        <fullName evidence="4">J domain-containing protein</fullName>
    </recommendedName>
</protein>
<dbReference type="Proteomes" id="UP000236161">
    <property type="component" value="Unassembled WGS sequence"/>
</dbReference>